<keyword evidence="2" id="KW-1185">Reference proteome</keyword>
<gene>
    <name evidence="1" type="ORF">Sjap_014898</name>
</gene>
<evidence type="ECO:0000313" key="1">
    <source>
        <dbReference type="EMBL" id="KAK9115951.1"/>
    </source>
</evidence>
<organism evidence="1 2">
    <name type="scientific">Stephania japonica</name>
    <dbReference type="NCBI Taxonomy" id="461633"/>
    <lineage>
        <taxon>Eukaryota</taxon>
        <taxon>Viridiplantae</taxon>
        <taxon>Streptophyta</taxon>
        <taxon>Embryophyta</taxon>
        <taxon>Tracheophyta</taxon>
        <taxon>Spermatophyta</taxon>
        <taxon>Magnoliopsida</taxon>
        <taxon>Ranunculales</taxon>
        <taxon>Menispermaceae</taxon>
        <taxon>Menispermoideae</taxon>
        <taxon>Cissampelideae</taxon>
        <taxon>Stephania</taxon>
    </lineage>
</organism>
<proteinExistence type="predicted"/>
<dbReference type="Proteomes" id="UP001417504">
    <property type="component" value="Unassembled WGS sequence"/>
</dbReference>
<dbReference type="AlphaFoldDB" id="A0AAP0IJM1"/>
<protein>
    <submittedName>
        <fullName evidence="1">Uncharacterized protein</fullName>
    </submittedName>
</protein>
<reference evidence="1 2" key="1">
    <citation type="submission" date="2024-01" db="EMBL/GenBank/DDBJ databases">
        <title>Genome assemblies of Stephania.</title>
        <authorList>
            <person name="Yang L."/>
        </authorList>
    </citation>
    <scope>NUCLEOTIDE SEQUENCE [LARGE SCALE GENOMIC DNA]</scope>
    <source>
        <strain evidence="1">QJT</strain>
        <tissue evidence="1">Leaf</tissue>
    </source>
</reference>
<sequence length="155" mass="17442">MDSALCPEIRKSTFAGTLTEGQWSLSSTLSRFQNEKKKKKETRDASVSGQEKNKFEEDAHIICGPLVVMHENNSQSSTLKYYRGFGYGPRPPSLKHHFAQDNETILSMQQELEEHRPVQDARSLERKLAMGSSAAAARVWNSFLLRGRNTGTPTL</sequence>
<comment type="caution">
    <text evidence="1">The sequence shown here is derived from an EMBL/GenBank/DDBJ whole genome shotgun (WGS) entry which is preliminary data.</text>
</comment>
<dbReference type="EMBL" id="JBBNAE010000006">
    <property type="protein sequence ID" value="KAK9115951.1"/>
    <property type="molecule type" value="Genomic_DNA"/>
</dbReference>
<evidence type="ECO:0000313" key="2">
    <source>
        <dbReference type="Proteomes" id="UP001417504"/>
    </source>
</evidence>
<accession>A0AAP0IJM1</accession>
<name>A0AAP0IJM1_9MAGN</name>